<keyword evidence="4" id="KW-0788">Thiol protease</keyword>
<comment type="caution">
    <text evidence="7">The sequence shown here is derived from an EMBL/GenBank/DDBJ whole genome shotgun (WGS) entry which is preliminary data.</text>
</comment>
<keyword evidence="4" id="KW-0378">Hydrolase</keyword>
<dbReference type="Proteomes" id="UP001610446">
    <property type="component" value="Unassembled WGS sequence"/>
</dbReference>
<accession>A0ABR4J3H4</accession>
<keyword evidence="8" id="KW-1185">Reference proteome</keyword>
<evidence type="ECO:0000256" key="2">
    <source>
        <dbReference type="ARBA" id="ARBA00022670"/>
    </source>
</evidence>
<evidence type="ECO:0000259" key="6">
    <source>
        <dbReference type="Pfam" id="PF00656"/>
    </source>
</evidence>
<evidence type="ECO:0000313" key="7">
    <source>
        <dbReference type="EMBL" id="KAL2834588.1"/>
    </source>
</evidence>
<gene>
    <name evidence="7" type="ORF">BJY01DRAFT_259538</name>
</gene>
<evidence type="ECO:0000256" key="5">
    <source>
        <dbReference type="ARBA" id="ARBA00023145"/>
    </source>
</evidence>
<proteinExistence type="inferred from homology"/>
<dbReference type="InterPro" id="IPR029030">
    <property type="entry name" value="Caspase-like_dom_sf"/>
</dbReference>
<dbReference type="Gene3D" id="3.40.50.1460">
    <property type="match status" value="1"/>
</dbReference>
<name>A0ABR4J3H4_9EURO</name>
<sequence>MNPDSETVNTVRKALLIGSPTYGLKGPLNDVENIANLLRLHGFSIQECCGPQATRDGIIKAWNQLNSEVQANDTVLIYYSGHGGLVKDPQNQPGRRYQFIVPSDYAPPSRSAPFKGIFDIELSQLIHNTTDRTRNVTLILDCCFSGRMARDPAHGRHAVKKALENVLYDQVSEAYERLLREHLKQAPNPMSIEGNPHAVRVVAAADSEAAFEYDEGNGQMVGAFTKALLANLDGAFQAELTWKHLIMMVSEHVSTHFPYQHPHAEGPFNRIVFSQQERDTNVYPVDVSDEGEHILCAGQTAGVRVGNTYRIIYNQTTEGSEDIATSHGTVTDVSSLHALVKTKSSGVFGKRSALAYPATEVQYRYTVSVPDNLKQYINNQMRNMKFIQLSEENTTSMIFAHLDKQAEAIHLSICNEPRATFDAAGENIEGAVSRALHLANSISRAAHLLSSKPSAEVELDHGLRIGFSTAETEGRAARELSTDGTAHVDCQDRICISLNNTGNNDVYVSVFNVTAAGKIFLISKSAPRGIRVRPGNLYVMGKAQHTGIQKGMMMFWPEGIPRVIQGSIPEWFVCFITNTEIDLRCLENDFSATQSPPAQRGDPSQLEKVAYQLSYGQGRSCGGEEESALRWDLIIVPFSLSPVQT</sequence>
<comment type="similarity">
    <text evidence="1">Belongs to the peptidase C14B family.</text>
</comment>
<keyword evidence="5" id="KW-0865">Zymogen</keyword>
<evidence type="ECO:0000256" key="1">
    <source>
        <dbReference type="ARBA" id="ARBA00009005"/>
    </source>
</evidence>
<dbReference type="PANTHER" id="PTHR48104:SF30">
    <property type="entry name" value="METACASPASE-1"/>
    <property type="match status" value="1"/>
</dbReference>
<dbReference type="Pfam" id="PF00656">
    <property type="entry name" value="Peptidase_C14"/>
    <property type="match status" value="1"/>
</dbReference>
<dbReference type="InterPro" id="IPR011600">
    <property type="entry name" value="Pept_C14_caspase"/>
</dbReference>
<keyword evidence="2" id="KW-0645">Protease</keyword>
<dbReference type="SUPFAM" id="SSF52129">
    <property type="entry name" value="Caspase-like"/>
    <property type="match status" value="1"/>
</dbReference>
<evidence type="ECO:0000313" key="8">
    <source>
        <dbReference type="Proteomes" id="UP001610446"/>
    </source>
</evidence>
<evidence type="ECO:0000256" key="3">
    <source>
        <dbReference type="ARBA" id="ARBA00022703"/>
    </source>
</evidence>
<reference evidence="7 8" key="1">
    <citation type="submission" date="2024-07" db="EMBL/GenBank/DDBJ databases">
        <title>Section-level genome sequencing and comparative genomics of Aspergillus sections Usti and Cavernicolus.</title>
        <authorList>
            <consortium name="Lawrence Berkeley National Laboratory"/>
            <person name="Nybo J.L."/>
            <person name="Vesth T.C."/>
            <person name="Theobald S."/>
            <person name="Frisvad J.C."/>
            <person name="Larsen T.O."/>
            <person name="Kjaerboelling I."/>
            <person name="Rothschild-Mancinelli K."/>
            <person name="Lyhne E.K."/>
            <person name="Kogle M.E."/>
            <person name="Barry K."/>
            <person name="Clum A."/>
            <person name="Na H."/>
            <person name="Ledsgaard L."/>
            <person name="Lin J."/>
            <person name="Lipzen A."/>
            <person name="Kuo A."/>
            <person name="Riley R."/>
            <person name="Mondo S."/>
            <person name="Labutti K."/>
            <person name="Haridas S."/>
            <person name="Pangalinan J."/>
            <person name="Salamov A.A."/>
            <person name="Simmons B.A."/>
            <person name="Magnuson J.K."/>
            <person name="Chen J."/>
            <person name="Drula E."/>
            <person name="Henrissat B."/>
            <person name="Wiebenga A."/>
            <person name="Lubbers R.J."/>
            <person name="Gomes A.C."/>
            <person name="Makela M.R."/>
            <person name="Stajich J."/>
            <person name="Grigoriev I.V."/>
            <person name="Mortensen U.H."/>
            <person name="De Vries R.P."/>
            <person name="Baker S.E."/>
            <person name="Andersen M.R."/>
        </authorList>
    </citation>
    <scope>NUCLEOTIDE SEQUENCE [LARGE SCALE GENOMIC DNA]</scope>
    <source>
        <strain evidence="7 8">CBS 123904</strain>
    </source>
</reference>
<organism evidence="7 8">
    <name type="scientific">Aspergillus pseudoustus</name>
    <dbReference type="NCBI Taxonomy" id="1810923"/>
    <lineage>
        <taxon>Eukaryota</taxon>
        <taxon>Fungi</taxon>
        <taxon>Dikarya</taxon>
        <taxon>Ascomycota</taxon>
        <taxon>Pezizomycotina</taxon>
        <taxon>Eurotiomycetes</taxon>
        <taxon>Eurotiomycetidae</taxon>
        <taxon>Eurotiales</taxon>
        <taxon>Aspergillaceae</taxon>
        <taxon>Aspergillus</taxon>
        <taxon>Aspergillus subgen. Nidulantes</taxon>
    </lineage>
</organism>
<feature type="domain" description="Peptidase C14 caspase" evidence="6">
    <location>
        <begin position="12"/>
        <end position="254"/>
    </location>
</feature>
<evidence type="ECO:0000256" key="4">
    <source>
        <dbReference type="ARBA" id="ARBA00022807"/>
    </source>
</evidence>
<protein>
    <submittedName>
        <fullName evidence="7">Caspase domain-containing protein</fullName>
    </submittedName>
</protein>
<dbReference type="EMBL" id="JBFXLU010000221">
    <property type="protein sequence ID" value="KAL2834588.1"/>
    <property type="molecule type" value="Genomic_DNA"/>
</dbReference>
<dbReference type="PANTHER" id="PTHR48104">
    <property type="entry name" value="METACASPASE-4"/>
    <property type="match status" value="1"/>
</dbReference>
<keyword evidence="3" id="KW-0053">Apoptosis</keyword>
<dbReference type="InterPro" id="IPR050452">
    <property type="entry name" value="Metacaspase"/>
</dbReference>